<dbReference type="Pfam" id="PF07702">
    <property type="entry name" value="UTRA"/>
    <property type="match status" value="1"/>
</dbReference>
<dbReference type="Gene3D" id="3.40.1410.10">
    <property type="entry name" value="Chorismate lyase-like"/>
    <property type="match status" value="1"/>
</dbReference>
<evidence type="ECO:0000256" key="2">
    <source>
        <dbReference type="ARBA" id="ARBA00023125"/>
    </source>
</evidence>
<dbReference type="InterPro" id="IPR000524">
    <property type="entry name" value="Tscrpt_reg_HTH_GntR"/>
</dbReference>
<dbReference type="PANTHER" id="PTHR44846">
    <property type="entry name" value="MANNOSYL-D-GLYCERATE TRANSPORT/METABOLISM SYSTEM REPRESSOR MNGR-RELATED"/>
    <property type="match status" value="1"/>
</dbReference>
<dbReference type="InterPro" id="IPR036388">
    <property type="entry name" value="WH-like_DNA-bd_sf"/>
</dbReference>
<reference evidence="5" key="1">
    <citation type="submission" date="2019-11" db="EMBL/GenBank/DDBJ databases">
        <authorList>
            <person name="Feng L."/>
        </authorList>
    </citation>
    <scope>NUCLEOTIDE SEQUENCE</scope>
    <source>
        <strain evidence="5">EMassiliensisLFYP7</strain>
    </source>
</reference>
<dbReference type="Gene3D" id="1.10.10.10">
    <property type="entry name" value="Winged helix-like DNA-binding domain superfamily/Winged helix DNA-binding domain"/>
    <property type="match status" value="1"/>
</dbReference>
<feature type="domain" description="HTH gntR-type" evidence="4">
    <location>
        <begin position="12"/>
        <end position="80"/>
    </location>
</feature>
<dbReference type="RefSeq" id="WP_044181521.1">
    <property type="nucleotide sequence ID" value="NZ_CABKSF010000003.1"/>
</dbReference>
<proteinExistence type="predicted"/>
<evidence type="ECO:0000259" key="4">
    <source>
        <dbReference type="PROSITE" id="PS50949"/>
    </source>
</evidence>
<gene>
    <name evidence="5" type="primary">yurK</name>
    <name evidence="5" type="ORF">EMLFYP7_02462</name>
</gene>
<dbReference type="PROSITE" id="PS50949">
    <property type="entry name" value="HTH_GNTR"/>
    <property type="match status" value="1"/>
</dbReference>
<dbReference type="InterPro" id="IPR028978">
    <property type="entry name" value="Chorismate_lyase_/UTRA_dom_sf"/>
</dbReference>
<evidence type="ECO:0000256" key="3">
    <source>
        <dbReference type="ARBA" id="ARBA00023163"/>
    </source>
</evidence>
<dbReference type="SMART" id="SM00345">
    <property type="entry name" value="HTH_GNTR"/>
    <property type="match status" value="1"/>
</dbReference>
<sequence length="241" mass="27367">MLSKGLQQHTAVPLYRQLKDKILSDISSGKLAEGAKIATEVELSELYDISRVTVRNAIKELVDEGYLVKKQGKGTFVCLPKIERKVVHLLSFTDACDSSHLPTASKVLRTAILDDYHHVREALRLADDDSLLYIQRLRRAGDLPLMLENNYYSLKRFGFLQQEDLSGSLYQLLREKYAIVPTHAGETTVEMVRAHGETATLLEQSPGEPLFLMKTLILDADYQPIHYGEQLIVAERYKFNF</sequence>
<dbReference type="AlphaFoldDB" id="A0A6N3F2Q4"/>
<keyword evidence="2" id="KW-0238">DNA-binding</keyword>
<dbReference type="InterPro" id="IPR050679">
    <property type="entry name" value="Bact_HTH_transcr_reg"/>
</dbReference>
<dbReference type="OrthoDB" id="6626198at2"/>
<dbReference type="Pfam" id="PF00392">
    <property type="entry name" value="GntR"/>
    <property type="match status" value="1"/>
</dbReference>
<dbReference type="SUPFAM" id="SSF64288">
    <property type="entry name" value="Chorismate lyase-like"/>
    <property type="match status" value="1"/>
</dbReference>
<dbReference type="PRINTS" id="PR00035">
    <property type="entry name" value="HTHGNTR"/>
</dbReference>
<accession>A0A6N3F2Q4</accession>
<dbReference type="GO" id="GO:0003700">
    <property type="term" value="F:DNA-binding transcription factor activity"/>
    <property type="evidence" value="ECO:0007669"/>
    <property type="project" value="InterPro"/>
</dbReference>
<evidence type="ECO:0000256" key="1">
    <source>
        <dbReference type="ARBA" id="ARBA00023015"/>
    </source>
</evidence>
<keyword evidence="3" id="KW-0804">Transcription</keyword>
<evidence type="ECO:0000313" key="5">
    <source>
        <dbReference type="EMBL" id="VYU46219.1"/>
    </source>
</evidence>
<organism evidence="5">
    <name type="scientific">Phytobacter massiliensis</name>
    <dbReference type="NCBI Taxonomy" id="1485952"/>
    <lineage>
        <taxon>Bacteria</taxon>
        <taxon>Pseudomonadati</taxon>
        <taxon>Pseudomonadota</taxon>
        <taxon>Gammaproteobacteria</taxon>
        <taxon>Enterobacterales</taxon>
        <taxon>Enterobacteriaceae</taxon>
        <taxon>Phytobacter</taxon>
    </lineage>
</organism>
<keyword evidence="1" id="KW-0805">Transcription regulation</keyword>
<name>A0A6N3F2Q4_9ENTR</name>
<protein>
    <submittedName>
        <fullName evidence="5">Putative HTH-type transcriptional regulator YurK</fullName>
    </submittedName>
</protein>
<dbReference type="PANTHER" id="PTHR44846:SF1">
    <property type="entry name" value="MANNOSYL-D-GLYCERATE TRANSPORT_METABOLISM SYSTEM REPRESSOR MNGR-RELATED"/>
    <property type="match status" value="1"/>
</dbReference>
<dbReference type="SUPFAM" id="SSF46785">
    <property type="entry name" value="Winged helix' DNA-binding domain"/>
    <property type="match status" value="1"/>
</dbReference>
<dbReference type="InterPro" id="IPR036390">
    <property type="entry name" value="WH_DNA-bd_sf"/>
</dbReference>
<dbReference type="EMBL" id="CACRTZ010000029">
    <property type="protein sequence ID" value="VYU46219.1"/>
    <property type="molecule type" value="Genomic_DNA"/>
</dbReference>
<dbReference type="GO" id="GO:0045892">
    <property type="term" value="P:negative regulation of DNA-templated transcription"/>
    <property type="evidence" value="ECO:0007669"/>
    <property type="project" value="TreeGrafter"/>
</dbReference>
<dbReference type="CDD" id="cd07377">
    <property type="entry name" value="WHTH_GntR"/>
    <property type="match status" value="1"/>
</dbReference>
<dbReference type="SMART" id="SM00866">
    <property type="entry name" value="UTRA"/>
    <property type="match status" value="1"/>
</dbReference>
<dbReference type="InterPro" id="IPR011663">
    <property type="entry name" value="UTRA"/>
</dbReference>
<dbReference type="GO" id="GO:0003677">
    <property type="term" value="F:DNA binding"/>
    <property type="evidence" value="ECO:0007669"/>
    <property type="project" value="UniProtKB-KW"/>
</dbReference>